<sequence length="224" mass="25410">MYCTHCGKELGPDKRCHNPLCNTNINSSSNTNNNAEEFINLNKNNQTNENAQYGNYYAQQNTLDISLNEFATFVGPKNTEYYMDKFQKYEIDQSFTSWNWAAFFLTVYWLIYRKMYKIAAIVFVINIVSASILSIFSPIASLAIMIGLGVYGNLLYVKDSIKKITDIKRFSSNLRENEYSNRLMLSGGTNIAAIFIFAGIIIAIIFIAAISLIGFASSFGSYYY</sequence>
<name>A0A174SW50_9CLOT</name>
<proteinExistence type="predicted"/>
<accession>A0A174SW50</accession>
<protein>
    <submittedName>
        <fullName evidence="2">Protein of uncharacterized function (DUF2628)</fullName>
    </submittedName>
</protein>
<dbReference type="RefSeq" id="WP_054199061.1">
    <property type="nucleotide sequence ID" value="NZ_CAUWNJ010000033.1"/>
</dbReference>
<feature type="transmembrane region" description="Helical" evidence="1">
    <location>
        <begin position="95"/>
        <end position="112"/>
    </location>
</feature>
<feature type="transmembrane region" description="Helical" evidence="1">
    <location>
        <begin position="191"/>
        <end position="216"/>
    </location>
</feature>
<keyword evidence="1" id="KW-0472">Membrane</keyword>
<dbReference type="AlphaFoldDB" id="A0A174SW50"/>
<feature type="transmembrane region" description="Helical" evidence="1">
    <location>
        <begin position="118"/>
        <end position="151"/>
    </location>
</feature>
<reference evidence="2 3" key="1">
    <citation type="submission" date="2015-09" db="EMBL/GenBank/DDBJ databases">
        <authorList>
            <consortium name="Pathogen Informatics"/>
        </authorList>
    </citation>
    <scope>NUCLEOTIDE SEQUENCE [LARGE SCALE GENOMIC DNA]</scope>
    <source>
        <strain evidence="2 3">2789STDY5834956</strain>
    </source>
</reference>
<dbReference type="EMBL" id="CZBO01000002">
    <property type="protein sequence ID" value="CUP98769.1"/>
    <property type="molecule type" value="Genomic_DNA"/>
</dbReference>
<evidence type="ECO:0000313" key="2">
    <source>
        <dbReference type="EMBL" id="CUP98769.1"/>
    </source>
</evidence>
<dbReference type="Proteomes" id="UP000095563">
    <property type="component" value="Unassembled WGS sequence"/>
</dbReference>
<keyword evidence="1" id="KW-0812">Transmembrane</keyword>
<gene>
    <name evidence="2" type="ORF">ERS852568_01448</name>
</gene>
<dbReference type="InterPro" id="IPR024399">
    <property type="entry name" value="DUF2628"/>
</dbReference>
<evidence type="ECO:0000313" key="3">
    <source>
        <dbReference type="Proteomes" id="UP000095563"/>
    </source>
</evidence>
<evidence type="ECO:0000256" key="1">
    <source>
        <dbReference type="SAM" id="Phobius"/>
    </source>
</evidence>
<dbReference type="Pfam" id="PF10947">
    <property type="entry name" value="DUF2628"/>
    <property type="match status" value="1"/>
</dbReference>
<keyword evidence="1" id="KW-1133">Transmembrane helix</keyword>
<organism evidence="2 3">
    <name type="scientific">Clostridium baratii</name>
    <dbReference type="NCBI Taxonomy" id="1561"/>
    <lineage>
        <taxon>Bacteria</taxon>
        <taxon>Bacillati</taxon>
        <taxon>Bacillota</taxon>
        <taxon>Clostridia</taxon>
        <taxon>Eubacteriales</taxon>
        <taxon>Clostridiaceae</taxon>
        <taxon>Clostridium</taxon>
    </lineage>
</organism>